<organism evidence="1 2">
    <name type="scientific">Ambrosia artemisiifolia</name>
    <name type="common">Common ragweed</name>
    <dbReference type="NCBI Taxonomy" id="4212"/>
    <lineage>
        <taxon>Eukaryota</taxon>
        <taxon>Viridiplantae</taxon>
        <taxon>Streptophyta</taxon>
        <taxon>Embryophyta</taxon>
        <taxon>Tracheophyta</taxon>
        <taxon>Spermatophyta</taxon>
        <taxon>Magnoliopsida</taxon>
        <taxon>eudicotyledons</taxon>
        <taxon>Gunneridae</taxon>
        <taxon>Pentapetalae</taxon>
        <taxon>asterids</taxon>
        <taxon>campanulids</taxon>
        <taxon>Asterales</taxon>
        <taxon>Asteraceae</taxon>
        <taxon>Asteroideae</taxon>
        <taxon>Heliantheae alliance</taxon>
        <taxon>Heliantheae</taxon>
        <taxon>Ambrosia</taxon>
    </lineage>
</organism>
<dbReference type="AlphaFoldDB" id="A0AAD5D556"/>
<comment type="caution">
    <text evidence="1">The sequence shown here is derived from an EMBL/GenBank/DDBJ whole genome shotgun (WGS) entry which is preliminary data.</text>
</comment>
<dbReference type="EMBL" id="JAMZMK010004440">
    <property type="protein sequence ID" value="KAI7754128.1"/>
    <property type="molecule type" value="Genomic_DNA"/>
</dbReference>
<reference evidence="1" key="1">
    <citation type="submission" date="2022-06" db="EMBL/GenBank/DDBJ databases">
        <title>Uncovering the hologenomic basis of an extraordinary plant invasion.</title>
        <authorList>
            <person name="Bieker V.C."/>
            <person name="Martin M.D."/>
            <person name="Gilbert T."/>
            <person name="Hodgins K."/>
            <person name="Battlay P."/>
            <person name="Petersen B."/>
            <person name="Wilson J."/>
        </authorList>
    </citation>
    <scope>NUCLEOTIDE SEQUENCE</scope>
    <source>
        <strain evidence="1">AA19_3_7</strain>
        <tissue evidence="1">Leaf</tissue>
    </source>
</reference>
<sequence length="177" mass="19772">MWTANLVCSGGGTQWLQKVGELGAQVWLKEGEASSDLGIEQVKEMMITIVTMLLLLTINAASLHTHQLQATYELANDYQLDDPVLPRKLMAKNKDDGHDAKDLVSFNMQHKAFAVKPHNGEAEAAKVMVHIAARGTRQEWIEGSDSTHEYFTMDYSHVKRRSPIHNKSFPKTVSNSP</sequence>
<protein>
    <submittedName>
        <fullName evidence="1">Uncharacterized protein</fullName>
    </submittedName>
</protein>
<name>A0AAD5D556_AMBAR</name>
<evidence type="ECO:0000313" key="1">
    <source>
        <dbReference type="EMBL" id="KAI7754128.1"/>
    </source>
</evidence>
<evidence type="ECO:0000313" key="2">
    <source>
        <dbReference type="Proteomes" id="UP001206925"/>
    </source>
</evidence>
<dbReference type="Proteomes" id="UP001206925">
    <property type="component" value="Unassembled WGS sequence"/>
</dbReference>
<keyword evidence="2" id="KW-1185">Reference proteome</keyword>
<accession>A0AAD5D556</accession>
<proteinExistence type="predicted"/>
<gene>
    <name evidence="1" type="ORF">M8C21_014872</name>
</gene>